<dbReference type="Proteomes" id="UP000215902">
    <property type="component" value="Unassembled WGS sequence"/>
</dbReference>
<gene>
    <name evidence="11" type="ORF">BOX15_Mlig027529g2</name>
</gene>
<feature type="non-terminal residue" evidence="11">
    <location>
        <position position="1"/>
    </location>
</feature>
<dbReference type="EMBL" id="NIVC01001868">
    <property type="protein sequence ID" value="PAA63140.1"/>
    <property type="molecule type" value="Genomic_DNA"/>
</dbReference>
<dbReference type="GO" id="GO:0005777">
    <property type="term" value="C:peroxisome"/>
    <property type="evidence" value="ECO:0007669"/>
    <property type="project" value="TreeGrafter"/>
</dbReference>
<dbReference type="InterPro" id="IPR037944">
    <property type="entry name" value="PRX5-like"/>
</dbReference>
<dbReference type="InterPro" id="IPR013740">
    <property type="entry name" value="Redoxin"/>
</dbReference>
<evidence type="ECO:0000313" key="12">
    <source>
        <dbReference type="Proteomes" id="UP000215902"/>
    </source>
</evidence>
<dbReference type="FunFam" id="3.40.30.10:FF:000020">
    <property type="entry name" value="Peroxiredoxin"/>
    <property type="match status" value="1"/>
</dbReference>
<dbReference type="GO" id="GO:0034599">
    <property type="term" value="P:cellular response to oxidative stress"/>
    <property type="evidence" value="ECO:0007669"/>
    <property type="project" value="InterPro"/>
</dbReference>
<dbReference type="InterPro" id="IPR036249">
    <property type="entry name" value="Thioredoxin-like_sf"/>
</dbReference>
<proteinExistence type="inferred from homology"/>
<evidence type="ECO:0000259" key="10">
    <source>
        <dbReference type="PROSITE" id="PS51352"/>
    </source>
</evidence>
<evidence type="ECO:0000256" key="1">
    <source>
        <dbReference type="ARBA" id="ARBA00003330"/>
    </source>
</evidence>
<dbReference type="OrthoDB" id="1882547at2759"/>
<evidence type="ECO:0000256" key="9">
    <source>
        <dbReference type="RuleBase" id="RU366011"/>
    </source>
</evidence>
<comment type="function">
    <text evidence="1">Thiol-specific peroxidase that catalyzes the reduction of hydrogen peroxide and organic hydroperoxides to water and alcohols, respectively. Plays a role in cell protection against oxidative stress by detoxifying peroxides and as sensor of hydrogen peroxide-mediated signaling events.</text>
</comment>
<dbReference type="PROSITE" id="PS51352">
    <property type="entry name" value="THIOREDOXIN_2"/>
    <property type="match status" value="1"/>
</dbReference>
<comment type="caution">
    <text evidence="11">The sequence shown here is derived from an EMBL/GenBank/DDBJ whole genome shotgun (WGS) entry which is preliminary data.</text>
</comment>
<dbReference type="EC" id="1.11.1.24" evidence="9"/>
<evidence type="ECO:0000256" key="8">
    <source>
        <dbReference type="PIRSR" id="PIRSR637944-1"/>
    </source>
</evidence>
<dbReference type="GO" id="GO:0005739">
    <property type="term" value="C:mitochondrion"/>
    <property type="evidence" value="ECO:0007669"/>
    <property type="project" value="TreeGrafter"/>
</dbReference>
<dbReference type="Gene3D" id="3.40.30.10">
    <property type="entry name" value="Glutaredoxin"/>
    <property type="match status" value="1"/>
</dbReference>
<evidence type="ECO:0000256" key="2">
    <source>
        <dbReference type="ARBA" id="ARBA00010505"/>
    </source>
</evidence>
<feature type="active site" description="Cysteine sulfenic acid (-SOH) intermediate" evidence="8">
    <location>
        <position position="51"/>
    </location>
</feature>
<dbReference type="PANTHER" id="PTHR10430">
    <property type="entry name" value="PEROXIREDOXIN"/>
    <property type="match status" value="1"/>
</dbReference>
<keyword evidence="3 9" id="KW-0575">Peroxidase</keyword>
<comment type="catalytic activity">
    <reaction evidence="7 9">
        <text>a hydroperoxide + [thioredoxin]-dithiol = an alcohol + [thioredoxin]-disulfide + H2O</text>
        <dbReference type="Rhea" id="RHEA:62620"/>
        <dbReference type="Rhea" id="RHEA-COMP:10698"/>
        <dbReference type="Rhea" id="RHEA-COMP:10700"/>
        <dbReference type="ChEBI" id="CHEBI:15377"/>
        <dbReference type="ChEBI" id="CHEBI:29950"/>
        <dbReference type="ChEBI" id="CHEBI:30879"/>
        <dbReference type="ChEBI" id="CHEBI:35924"/>
        <dbReference type="ChEBI" id="CHEBI:50058"/>
        <dbReference type="EC" id="1.11.1.24"/>
    </reaction>
</comment>
<dbReference type="Pfam" id="PF08534">
    <property type="entry name" value="Redoxin"/>
    <property type="match status" value="1"/>
</dbReference>
<reference evidence="11 12" key="1">
    <citation type="submission" date="2017-06" db="EMBL/GenBank/DDBJ databases">
        <title>A platform for efficient transgenesis in Macrostomum lignano, a flatworm model organism for stem cell research.</title>
        <authorList>
            <person name="Berezikov E."/>
        </authorList>
    </citation>
    <scope>NUCLEOTIDE SEQUENCE [LARGE SCALE GENOMIC DNA]</scope>
    <source>
        <strain evidence="11">DV1</strain>
        <tissue evidence="11">Whole organism</tissue>
    </source>
</reference>
<sequence length="163" mass="17160">TAMTSQVKPGDRLPQVTLFDGAPNKPVRIDELCAGKSVVIVGVPGAFTPTCHSSHLPGFVADFDKLKAKGVDLVICVAVNDPFVMAAWAGALGSGDKVLMLADSRAEFAKALGMDIDLTAVLGSVRCRRFSMHVVDNVVKSVNAEEDSSKVDASSSCRLLTKI</sequence>
<dbReference type="AlphaFoldDB" id="A0A267ENN1"/>
<keyword evidence="12" id="KW-1185">Reference proteome</keyword>
<dbReference type="STRING" id="282301.A0A267ENN1"/>
<name>A0A267ENN1_9PLAT</name>
<dbReference type="CDD" id="cd03013">
    <property type="entry name" value="PRX5_like"/>
    <property type="match status" value="1"/>
</dbReference>
<comment type="similarity">
    <text evidence="2 9">Belongs to the peroxiredoxin family. Prx5 subfamily.</text>
</comment>
<dbReference type="SUPFAM" id="SSF52833">
    <property type="entry name" value="Thioredoxin-like"/>
    <property type="match status" value="1"/>
</dbReference>
<evidence type="ECO:0000256" key="7">
    <source>
        <dbReference type="ARBA" id="ARBA00049091"/>
    </source>
</evidence>
<evidence type="ECO:0000256" key="5">
    <source>
        <dbReference type="ARBA" id="ARBA00023002"/>
    </source>
</evidence>
<keyword evidence="4 9" id="KW-0049">Antioxidant</keyword>
<keyword evidence="6 9" id="KW-0676">Redox-active center</keyword>
<accession>A0A267ENN1</accession>
<feature type="domain" description="Thioredoxin" evidence="10">
    <location>
        <begin position="7"/>
        <end position="156"/>
    </location>
</feature>
<dbReference type="GO" id="GO:0008379">
    <property type="term" value="F:thioredoxin peroxidase activity"/>
    <property type="evidence" value="ECO:0007669"/>
    <property type="project" value="InterPro"/>
</dbReference>
<evidence type="ECO:0000256" key="3">
    <source>
        <dbReference type="ARBA" id="ARBA00022559"/>
    </source>
</evidence>
<evidence type="ECO:0000313" key="11">
    <source>
        <dbReference type="EMBL" id="PAA63140.1"/>
    </source>
</evidence>
<keyword evidence="5 9" id="KW-0560">Oxidoreductase</keyword>
<evidence type="ECO:0000256" key="4">
    <source>
        <dbReference type="ARBA" id="ARBA00022862"/>
    </source>
</evidence>
<organism evidence="11 12">
    <name type="scientific">Macrostomum lignano</name>
    <dbReference type="NCBI Taxonomy" id="282301"/>
    <lineage>
        <taxon>Eukaryota</taxon>
        <taxon>Metazoa</taxon>
        <taxon>Spiralia</taxon>
        <taxon>Lophotrochozoa</taxon>
        <taxon>Platyhelminthes</taxon>
        <taxon>Rhabditophora</taxon>
        <taxon>Macrostomorpha</taxon>
        <taxon>Macrostomida</taxon>
        <taxon>Macrostomidae</taxon>
        <taxon>Macrostomum</taxon>
    </lineage>
</organism>
<dbReference type="GO" id="GO:0045454">
    <property type="term" value="P:cell redox homeostasis"/>
    <property type="evidence" value="ECO:0007669"/>
    <property type="project" value="TreeGrafter"/>
</dbReference>
<dbReference type="PANTHER" id="PTHR10430:SF16">
    <property type="entry name" value="PEROXIREDOXIN-5, MITOCHONDRIAL"/>
    <property type="match status" value="1"/>
</dbReference>
<protein>
    <recommendedName>
        <fullName evidence="9">Peroxiredoxin-5</fullName>
        <ecNumber evidence="9">1.11.1.24</ecNumber>
    </recommendedName>
</protein>
<evidence type="ECO:0000256" key="6">
    <source>
        <dbReference type="ARBA" id="ARBA00023284"/>
    </source>
</evidence>
<dbReference type="InterPro" id="IPR013766">
    <property type="entry name" value="Thioredoxin_domain"/>
</dbReference>
<dbReference type="GO" id="GO:0042744">
    <property type="term" value="P:hydrogen peroxide catabolic process"/>
    <property type="evidence" value="ECO:0007669"/>
    <property type="project" value="TreeGrafter"/>
</dbReference>